<dbReference type="EMBL" id="MDYL01000004">
    <property type="protein sequence ID" value="OQD76438.1"/>
    <property type="molecule type" value="Genomic_DNA"/>
</dbReference>
<accession>A0A1V6PHB2</accession>
<gene>
    <name evidence="3" type="ORF">PENDEC_c004G02391</name>
</gene>
<feature type="coiled-coil region" evidence="1">
    <location>
        <begin position="150"/>
        <end position="177"/>
    </location>
</feature>
<comment type="caution">
    <text evidence="3">The sequence shown here is derived from an EMBL/GenBank/DDBJ whole genome shotgun (WGS) entry which is preliminary data.</text>
</comment>
<evidence type="ECO:0000313" key="4">
    <source>
        <dbReference type="Proteomes" id="UP000191522"/>
    </source>
</evidence>
<evidence type="ECO:0008006" key="5">
    <source>
        <dbReference type="Google" id="ProtNLM"/>
    </source>
</evidence>
<dbReference type="SMART" id="SM00028">
    <property type="entry name" value="TPR"/>
    <property type="match status" value="2"/>
</dbReference>
<dbReference type="InterPro" id="IPR011990">
    <property type="entry name" value="TPR-like_helical_dom_sf"/>
</dbReference>
<protein>
    <recommendedName>
        <fullName evidence="5">Tetratricopeptide repeat protein 1 (TTC1)</fullName>
    </recommendedName>
</protein>
<evidence type="ECO:0000256" key="1">
    <source>
        <dbReference type="SAM" id="Coils"/>
    </source>
</evidence>
<evidence type="ECO:0000313" key="3">
    <source>
        <dbReference type="EMBL" id="OQD76438.1"/>
    </source>
</evidence>
<keyword evidence="1" id="KW-0175">Coiled coil</keyword>
<feature type="compositionally biased region" description="Basic and acidic residues" evidence="2">
    <location>
        <begin position="9"/>
        <end position="22"/>
    </location>
</feature>
<organism evidence="3 4">
    <name type="scientific">Penicillium decumbens</name>
    <dbReference type="NCBI Taxonomy" id="69771"/>
    <lineage>
        <taxon>Eukaryota</taxon>
        <taxon>Fungi</taxon>
        <taxon>Dikarya</taxon>
        <taxon>Ascomycota</taxon>
        <taxon>Pezizomycotina</taxon>
        <taxon>Eurotiomycetes</taxon>
        <taxon>Eurotiomycetidae</taxon>
        <taxon>Eurotiales</taxon>
        <taxon>Aspergillaceae</taxon>
        <taxon>Penicillium</taxon>
    </lineage>
</organism>
<proteinExistence type="predicted"/>
<dbReference type="InterPro" id="IPR052769">
    <property type="entry name" value="TPR_domain_protein"/>
</dbReference>
<name>A0A1V6PHB2_PENDC</name>
<dbReference type="AlphaFoldDB" id="A0A1V6PHB2"/>
<dbReference type="OMA" id="KSAIDDC"/>
<reference evidence="4" key="1">
    <citation type="journal article" date="2017" name="Nat. Microbiol.">
        <title>Global analysis of biosynthetic gene clusters reveals vast potential of secondary metabolite production in Penicillium species.</title>
        <authorList>
            <person name="Nielsen J.C."/>
            <person name="Grijseels S."/>
            <person name="Prigent S."/>
            <person name="Ji B."/>
            <person name="Dainat J."/>
            <person name="Nielsen K.F."/>
            <person name="Frisvad J.C."/>
            <person name="Workman M."/>
            <person name="Nielsen J."/>
        </authorList>
    </citation>
    <scope>NUCLEOTIDE SEQUENCE [LARGE SCALE GENOMIC DNA]</scope>
    <source>
        <strain evidence="4">IBT 11843</strain>
    </source>
</reference>
<sequence length="286" mass="31738">MSSAGDSRPASKREEKDPHLDGDADSDEEVFHDARFPAEEEASLLKEAQEIKAEANKLFSAGCYDQAISTYDRALASCPNYLDYDVAVLRSNIAATYLKLEDWKSAVDSATMSIDRLDKIIPPTTEKKDQSDSTEQPPSGSNTQNDDAVIELTGENVEAEEKELNRLKEQDEQRNNVLRIRAKALIRRAKAKSQIGGWASLQGAAEDYQTLAAMENLPAADQRIVQRALLELPDRIKEAREKEMAEMMSKLKGLGNGILKPFGLSTDNFKFVQDPKTGGYSMNFQS</sequence>
<dbReference type="STRING" id="69771.A0A1V6PHB2"/>
<dbReference type="SUPFAM" id="SSF48452">
    <property type="entry name" value="TPR-like"/>
    <property type="match status" value="1"/>
</dbReference>
<dbReference type="Gene3D" id="1.25.40.10">
    <property type="entry name" value="Tetratricopeptide repeat domain"/>
    <property type="match status" value="1"/>
</dbReference>
<dbReference type="InterPro" id="IPR019734">
    <property type="entry name" value="TPR_rpt"/>
</dbReference>
<dbReference type="PANTHER" id="PTHR46014">
    <property type="entry name" value="TETRATRICOPEPTIDE REPEAT PROTEIN 1"/>
    <property type="match status" value="1"/>
</dbReference>
<dbReference type="PANTHER" id="PTHR46014:SF1">
    <property type="entry name" value="TETRATRICOPEPTIDE REPEAT PROTEIN 1"/>
    <property type="match status" value="1"/>
</dbReference>
<feature type="compositionally biased region" description="Basic and acidic residues" evidence="2">
    <location>
        <begin position="118"/>
        <end position="131"/>
    </location>
</feature>
<dbReference type="Proteomes" id="UP000191522">
    <property type="component" value="Unassembled WGS sequence"/>
</dbReference>
<evidence type="ECO:0000256" key="2">
    <source>
        <dbReference type="SAM" id="MobiDB-lite"/>
    </source>
</evidence>
<feature type="region of interest" description="Disordered" evidence="2">
    <location>
        <begin position="1"/>
        <end position="37"/>
    </location>
</feature>
<dbReference type="OrthoDB" id="1872379at2759"/>
<feature type="compositionally biased region" description="Polar residues" evidence="2">
    <location>
        <begin position="133"/>
        <end position="146"/>
    </location>
</feature>
<feature type="region of interest" description="Disordered" evidence="2">
    <location>
        <begin position="118"/>
        <end position="146"/>
    </location>
</feature>
<keyword evidence="4" id="KW-1185">Reference proteome</keyword>